<name>A0A382XQE0_9ZZZZ</name>
<keyword evidence="1" id="KW-1133">Transmembrane helix</keyword>
<feature type="transmembrane region" description="Helical" evidence="1">
    <location>
        <begin position="118"/>
        <end position="141"/>
    </location>
</feature>
<protein>
    <submittedName>
        <fullName evidence="2">Uncharacterized protein</fullName>
    </submittedName>
</protein>
<evidence type="ECO:0000313" key="2">
    <source>
        <dbReference type="EMBL" id="SVD73094.1"/>
    </source>
</evidence>
<feature type="transmembrane region" description="Helical" evidence="1">
    <location>
        <begin position="36"/>
        <end position="56"/>
    </location>
</feature>
<feature type="non-terminal residue" evidence="2">
    <location>
        <position position="143"/>
    </location>
</feature>
<organism evidence="2">
    <name type="scientific">marine metagenome</name>
    <dbReference type="NCBI Taxonomy" id="408172"/>
    <lineage>
        <taxon>unclassified sequences</taxon>
        <taxon>metagenomes</taxon>
        <taxon>ecological metagenomes</taxon>
    </lineage>
</organism>
<feature type="transmembrane region" description="Helical" evidence="1">
    <location>
        <begin position="62"/>
        <end position="81"/>
    </location>
</feature>
<evidence type="ECO:0000256" key="1">
    <source>
        <dbReference type="SAM" id="Phobius"/>
    </source>
</evidence>
<gene>
    <name evidence="2" type="ORF">METZ01_LOCUS425948</name>
</gene>
<dbReference type="EMBL" id="UINC01169517">
    <property type="protein sequence ID" value="SVD73094.1"/>
    <property type="molecule type" value="Genomic_DNA"/>
</dbReference>
<keyword evidence="1" id="KW-0812">Transmembrane</keyword>
<accession>A0A382XQE0</accession>
<sequence>MLTNTLVTTSLGFGCLYPLFFWVNHRDVVKTGFYRFNLGFCGVVGGLGVISLWRIHAVTFPVKGLVTFWFIALLAVSAYFWNRDRIKWFSIASTSVIGIIALFQVQDQLISYDWMLQIISILSGLVLCSSIFAGVLGHWYLNV</sequence>
<feature type="transmembrane region" description="Helical" evidence="1">
    <location>
        <begin position="6"/>
        <end position="24"/>
    </location>
</feature>
<dbReference type="AlphaFoldDB" id="A0A382XQE0"/>
<reference evidence="2" key="1">
    <citation type="submission" date="2018-05" db="EMBL/GenBank/DDBJ databases">
        <authorList>
            <person name="Lanie J.A."/>
            <person name="Ng W.-L."/>
            <person name="Kazmierczak K.M."/>
            <person name="Andrzejewski T.M."/>
            <person name="Davidsen T.M."/>
            <person name="Wayne K.J."/>
            <person name="Tettelin H."/>
            <person name="Glass J.I."/>
            <person name="Rusch D."/>
            <person name="Podicherti R."/>
            <person name="Tsui H.-C.T."/>
            <person name="Winkler M.E."/>
        </authorList>
    </citation>
    <scope>NUCLEOTIDE SEQUENCE</scope>
</reference>
<proteinExistence type="predicted"/>
<keyword evidence="1" id="KW-0472">Membrane</keyword>
<feature type="transmembrane region" description="Helical" evidence="1">
    <location>
        <begin position="88"/>
        <end position="106"/>
    </location>
</feature>